<accession>A0A0H3ZUN6</accession>
<reference evidence="2" key="1">
    <citation type="journal article" date="2015" name="MBio">
        <title>Eco-Evolutionary Dynamics of Episomes among Ecologically Cohesive Bacterial Populations.</title>
        <authorList>
            <person name="Xue H."/>
            <person name="Cordero O.X."/>
            <person name="Camas F.M."/>
            <person name="Trimble W."/>
            <person name="Meyer F."/>
            <person name="Guglielmini J."/>
            <person name="Rocha E.P."/>
            <person name="Polz M.F."/>
        </authorList>
    </citation>
    <scope>NUCLEOTIDE SEQUENCE</scope>
    <source>
        <strain evidence="2">FF_110</strain>
    </source>
</reference>
<keyword evidence="1" id="KW-0812">Transmembrane</keyword>
<dbReference type="EMBL" id="KP795527">
    <property type="protein sequence ID" value="AKN37256.1"/>
    <property type="molecule type" value="Genomic_DNA"/>
</dbReference>
<dbReference type="AlphaFoldDB" id="A0A0H3ZUN6"/>
<name>A0A0H3ZUN6_9VIBR</name>
<keyword evidence="1" id="KW-0472">Membrane</keyword>
<sequence length="43" mass="4742">MFEPVVATVLAVFVVGERIPLLGWAGIFFIIVCLLLQSKQDAH</sequence>
<dbReference type="InterPro" id="IPR037185">
    <property type="entry name" value="EmrE-like"/>
</dbReference>
<keyword evidence="1" id="KW-1133">Transmembrane helix</keyword>
<evidence type="ECO:0008006" key="3">
    <source>
        <dbReference type="Google" id="ProtNLM"/>
    </source>
</evidence>
<feature type="transmembrane region" description="Helical" evidence="1">
    <location>
        <begin position="19"/>
        <end position="36"/>
    </location>
</feature>
<dbReference type="SUPFAM" id="SSF103481">
    <property type="entry name" value="Multidrug resistance efflux transporter EmrE"/>
    <property type="match status" value="1"/>
</dbReference>
<evidence type="ECO:0000313" key="2">
    <source>
        <dbReference type="EMBL" id="AKN37256.1"/>
    </source>
</evidence>
<organism evidence="2">
    <name type="scientific">Vibrio genomosp. F6</name>
    <dbReference type="NCBI Taxonomy" id="723172"/>
    <lineage>
        <taxon>Bacteria</taxon>
        <taxon>Pseudomonadati</taxon>
        <taxon>Pseudomonadota</taxon>
        <taxon>Gammaproteobacteria</taxon>
        <taxon>Vibrionales</taxon>
        <taxon>Vibrionaceae</taxon>
        <taxon>Vibrio</taxon>
    </lineage>
</organism>
<protein>
    <recommendedName>
        <fullName evidence="3">EamA domain-containing protein</fullName>
    </recommendedName>
</protein>
<proteinExistence type="predicted"/>
<evidence type="ECO:0000256" key="1">
    <source>
        <dbReference type="SAM" id="Phobius"/>
    </source>
</evidence>